<reference evidence="1" key="1">
    <citation type="submission" date="2018-06" db="EMBL/GenBank/DDBJ databases">
        <authorList>
            <person name="Zhirakovskaya E."/>
        </authorList>
    </citation>
    <scope>NUCLEOTIDE SEQUENCE</scope>
</reference>
<evidence type="ECO:0000313" key="1">
    <source>
        <dbReference type="EMBL" id="VAV97670.1"/>
    </source>
</evidence>
<protein>
    <submittedName>
        <fullName evidence="1">Uncharacterized protein</fullName>
    </submittedName>
</protein>
<organism evidence="1">
    <name type="scientific">hydrothermal vent metagenome</name>
    <dbReference type="NCBI Taxonomy" id="652676"/>
    <lineage>
        <taxon>unclassified sequences</taxon>
        <taxon>metagenomes</taxon>
        <taxon>ecological metagenomes</taxon>
    </lineage>
</organism>
<accession>A0A3B0RW09</accession>
<name>A0A3B0RW09_9ZZZZ</name>
<dbReference type="AlphaFoldDB" id="A0A3B0RW09"/>
<dbReference type="EMBL" id="UOEF01000251">
    <property type="protein sequence ID" value="VAV97670.1"/>
    <property type="molecule type" value="Genomic_DNA"/>
</dbReference>
<proteinExistence type="predicted"/>
<sequence length="93" mass="10022">MRWNQIEKFICRAVLFIGCSSMVMSAGNARANPMIAIFTVSPPIAAAISSANRHCISITYDKNGNRLAQAEASVTATPTTWGSGTYGCFTWSE</sequence>
<gene>
    <name evidence="1" type="ORF">MNBD_ALPHA04-539</name>
</gene>